<dbReference type="STRING" id="906689.A0A2I0VJM5"/>
<dbReference type="EMBL" id="KZ503474">
    <property type="protein sequence ID" value="PKU63618.1"/>
    <property type="molecule type" value="Genomic_DNA"/>
</dbReference>
<keyword evidence="2" id="KW-1185">Reference proteome</keyword>
<dbReference type="AlphaFoldDB" id="A0A2I0VJM5"/>
<reference evidence="1 2" key="2">
    <citation type="journal article" date="2017" name="Nature">
        <title>The Apostasia genome and the evolution of orchids.</title>
        <authorList>
            <person name="Zhang G.Q."/>
            <person name="Liu K.W."/>
            <person name="Li Z."/>
            <person name="Lohaus R."/>
            <person name="Hsiao Y.Y."/>
            <person name="Niu S.C."/>
            <person name="Wang J.Y."/>
            <person name="Lin Y.C."/>
            <person name="Xu Q."/>
            <person name="Chen L.J."/>
            <person name="Yoshida K."/>
            <person name="Fujiwara S."/>
            <person name="Wang Z.W."/>
            <person name="Zhang Y.Q."/>
            <person name="Mitsuda N."/>
            <person name="Wang M."/>
            <person name="Liu G.H."/>
            <person name="Pecoraro L."/>
            <person name="Huang H.X."/>
            <person name="Xiao X.J."/>
            <person name="Lin M."/>
            <person name="Wu X.Y."/>
            <person name="Wu W.L."/>
            <person name="Chen Y.Y."/>
            <person name="Chang S.B."/>
            <person name="Sakamoto S."/>
            <person name="Ohme-Takagi M."/>
            <person name="Yagi M."/>
            <person name="Zeng S.J."/>
            <person name="Shen C.Y."/>
            <person name="Yeh C.M."/>
            <person name="Luo Y.B."/>
            <person name="Tsai W.C."/>
            <person name="Van de Peer Y."/>
            <person name="Liu Z.J."/>
        </authorList>
    </citation>
    <scope>NUCLEOTIDE SEQUENCE [LARGE SCALE GENOMIC DNA]</scope>
    <source>
        <tissue evidence="1">The whole plant</tissue>
    </source>
</reference>
<gene>
    <name evidence="1" type="ORF">MA16_Dca026688</name>
</gene>
<name>A0A2I0VJM5_9ASPA</name>
<evidence type="ECO:0000313" key="2">
    <source>
        <dbReference type="Proteomes" id="UP000233837"/>
    </source>
</evidence>
<evidence type="ECO:0000313" key="1">
    <source>
        <dbReference type="EMBL" id="PKU63618.1"/>
    </source>
</evidence>
<accession>A0A2I0VJM5</accession>
<sequence length="68" mass="7641">MARPWNAQNTPVDVSQLIEQLERHCLAPDGSYLSKSAYSELHLVTPFISVTELLKEIQNLDSIFGLIV</sequence>
<protein>
    <submittedName>
        <fullName evidence="1">Uncharacterized protein</fullName>
    </submittedName>
</protein>
<dbReference type="Proteomes" id="UP000233837">
    <property type="component" value="Unassembled WGS sequence"/>
</dbReference>
<reference evidence="1 2" key="1">
    <citation type="journal article" date="2016" name="Sci. Rep.">
        <title>The Dendrobium catenatum Lindl. genome sequence provides insights into polysaccharide synthase, floral development and adaptive evolution.</title>
        <authorList>
            <person name="Zhang G.Q."/>
            <person name="Xu Q."/>
            <person name="Bian C."/>
            <person name="Tsai W.C."/>
            <person name="Yeh C.M."/>
            <person name="Liu K.W."/>
            <person name="Yoshida K."/>
            <person name="Zhang L.S."/>
            <person name="Chang S.B."/>
            <person name="Chen F."/>
            <person name="Shi Y."/>
            <person name="Su Y.Y."/>
            <person name="Zhang Y.Q."/>
            <person name="Chen L.J."/>
            <person name="Yin Y."/>
            <person name="Lin M."/>
            <person name="Huang H."/>
            <person name="Deng H."/>
            <person name="Wang Z.W."/>
            <person name="Zhu S.L."/>
            <person name="Zhao X."/>
            <person name="Deng C."/>
            <person name="Niu S.C."/>
            <person name="Huang J."/>
            <person name="Wang M."/>
            <person name="Liu G.H."/>
            <person name="Yang H.J."/>
            <person name="Xiao X.J."/>
            <person name="Hsiao Y.Y."/>
            <person name="Wu W.L."/>
            <person name="Chen Y.Y."/>
            <person name="Mitsuda N."/>
            <person name="Ohme-Takagi M."/>
            <person name="Luo Y.B."/>
            <person name="Van de Peer Y."/>
            <person name="Liu Z.J."/>
        </authorList>
    </citation>
    <scope>NUCLEOTIDE SEQUENCE [LARGE SCALE GENOMIC DNA]</scope>
    <source>
        <tissue evidence="1">The whole plant</tissue>
    </source>
</reference>
<proteinExistence type="predicted"/>
<organism evidence="1 2">
    <name type="scientific">Dendrobium catenatum</name>
    <dbReference type="NCBI Taxonomy" id="906689"/>
    <lineage>
        <taxon>Eukaryota</taxon>
        <taxon>Viridiplantae</taxon>
        <taxon>Streptophyta</taxon>
        <taxon>Embryophyta</taxon>
        <taxon>Tracheophyta</taxon>
        <taxon>Spermatophyta</taxon>
        <taxon>Magnoliopsida</taxon>
        <taxon>Liliopsida</taxon>
        <taxon>Asparagales</taxon>
        <taxon>Orchidaceae</taxon>
        <taxon>Epidendroideae</taxon>
        <taxon>Malaxideae</taxon>
        <taxon>Dendrobiinae</taxon>
        <taxon>Dendrobium</taxon>
    </lineage>
</organism>